<protein>
    <submittedName>
        <fullName evidence="1">Uncharacterized protein</fullName>
    </submittedName>
</protein>
<accession>A0AAV5QYT4</accession>
<gene>
    <name evidence="1" type="ORF">DAPK24_005370</name>
</gene>
<comment type="caution">
    <text evidence="1">The sequence shown here is derived from an EMBL/GenBank/DDBJ whole genome shotgun (WGS) entry which is preliminary data.</text>
</comment>
<name>A0AAV5QYT4_PICKL</name>
<keyword evidence="2" id="KW-1185">Reference proteome</keyword>
<dbReference type="AlphaFoldDB" id="A0AAV5QYT4"/>
<proteinExistence type="predicted"/>
<reference evidence="1 2" key="1">
    <citation type="journal article" date="2023" name="Elife">
        <title>Identification of key yeast species and microbe-microbe interactions impacting larval growth of Drosophila in the wild.</title>
        <authorList>
            <person name="Mure A."/>
            <person name="Sugiura Y."/>
            <person name="Maeda R."/>
            <person name="Honda K."/>
            <person name="Sakurai N."/>
            <person name="Takahashi Y."/>
            <person name="Watada M."/>
            <person name="Katoh T."/>
            <person name="Gotoh A."/>
            <person name="Gotoh Y."/>
            <person name="Taniguchi I."/>
            <person name="Nakamura K."/>
            <person name="Hayashi T."/>
            <person name="Katayama T."/>
            <person name="Uemura T."/>
            <person name="Hattori Y."/>
        </authorList>
    </citation>
    <scope>NUCLEOTIDE SEQUENCE [LARGE SCALE GENOMIC DNA]</scope>
    <source>
        <strain evidence="1 2">PK-24</strain>
    </source>
</reference>
<evidence type="ECO:0000313" key="1">
    <source>
        <dbReference type="EMBL" id="GMM43962.1"/>
    </source>
</evidence>
<organism evidence="1 2">
    <name type="scientific">Pichia kluyveri</name>
    <name type="common">Yeast</name>
    <dbReference type="NCBI Taxonomy" id="36015"/>
    <lineage>
        <taxon>Eukaryota</taxon>
        <taxon>Fungi</taxon>
        <taxon>Dikarya</taxon>
        <taxon>Ascomycota</taxon>
        <taxon>Saccharomycotina</taxon>
        <taxon>Pichiomycetes</taxon>
        <taxon>Pichiales</taxon>
        <taxon>Pichiaceae</taxon>
        <taxon>Pichia</taxon>
    </lineage>
</organism>
<evidence type="ECO:0000313" key="2">
    <source>
        <dbReference type="Proteomes" id="UP001378960"/>
    </source>
</evidence>
<dbReference type="Proteomes" id="UP001378960">
    <property type="component" value="Unassembled WGS sequence"/>
</dbReference>
<dbReference type="EMBL" id="BTGB01000001">
    <property type="protein sequence ID" value="GMM43962.1"/>
    <property type="molecule type" value="Genomic_DNA"/>
</dbReference>
<sequence>MSSDSRCSNGLSLLKTRVSVLEQIWSGFSADQLENPVLLKYPLLATHVDDLCKLLNQCHIDDISITTDTNEVSNDKDNEKNIILENRTLLVLITAQAEKLVDDCSPLLDSLLILTKQLTSQNVDKEIYLKRFKRLYAHFNNIVQRLTLLVQKRMVLRSKIAREL</sequence>